<protein>
    <recommendedName>
        <fullName evidence="5">AB hydrolase-1 domain-containing protein</fullName>
    </recommendedName>
</protein>
<dbReference type="PRINTS" id="PR00111">
    <property type="entry name" value="ABHYDROLASE"/>
</dbReference>
<evidence type="ECO:0000313" key="3">
    <source>
        <dbReference type="EMBL" id="KAK2079370.1"/>
    </source>
</evidence>
<dbReference type="InterPro" id="IPR029058">
    <property type="entry name" value="AB_hydrolase_fold"/>
</dbReference>
<dbReference type="InterPro" id="IPR000073">
    <property type="entry name" value="AB_hydrolase_1"/>
</dbReference>
<evidence type="ECO:0000259" key="2">
    <source>
        <dbReference type="Pfam" id="PF08386"/>
    </source>
</evidence>
<sequence>MEELCGAEWGEVVAPAVEGFESFLGPLLQAPIANGTIGYRRFGNTRSNRPALIMATGFGQTMGSWADGTLRTLAQSQEVIIFDHRGMGQSANELLNPAITALQLRNLSFPLDKPQAANETVAEFCGYPADTPGPQWPAKPLDFVGELQYANITEASVGYYRFGNTSGLRPPLVMVVGFAQTMGDWNASLMEELARDQEVIVFDNRGMGESKDYSSEPLTISRMAEDVVEFVESLDLDMRPNLMGVSMGGFITLTSAALYEDAFENFIMLVTSAGSPSSPPPTDQAQMAFLGGNTSPLELLNTSFPMMYPQAAEAACARYFHSVPIGPSFFFDSETWDAVPNITSNILLIGGENDVMVPVGGLKDIAMRAQSPWMVVYKHAGHGVLEQYHESIMGHINNFLDWVGVYGDE</sequence>
<dbReference type="InterPro" id="IPR050471">
    <property type="entry name" value="AB_hydrolase"/>
</dbReference>
<dbReference type="InterPro" id="IPR013595">
    <property type="entry name" value="Pept_S33_TAP-like_C"/>
</dbReference>
<dbReference type="SUPFAM" id="SSF53474">
    <property type="entry name" value="alpha/beta-Hydrolases"/>
    <property type="match status" value="2"/>
</dbReference>
<accession>A0AAD9IMI1</accession>
<feature type="domain" description="Peptidase S33 tripeptidyl aminopeptidase-like C-terminal" evidence="2">
    <location>
        <begin position="343"/>
        <end position="400"/>
    </location>
</feature>
<evidence type="ECO:0000259" key="1">
    <source>
        <dbReference type="Pfam" id="PF00561"/>
    </source>
</evidence>
<dbReference type="Gene3D" id="3.40.50.1820">
    <property type="entry name" value="alpha/beta hydrolase"/>
    <property type="match status" value="2"/>
</dbReference>
<reference evidence="3" key="1">
    <citation type="submission" date="2021-01" db="EMBL/GenBank/DDBJ databases">
        <authorList>
            <person name="Eckstrom K.M.E."/>
        </authorList>
    </citation>
    <scope>NUCLEOTIDE SEQUENCE</scope>
    <source>
        <strain evidence="3">UVCC 0001</strain>
    </source>
</reference>
<dbReference type="AlphaFoldDB" id="A0AAD9IMI1"/>
<feature type="domain" description="AB hydrolase-1" evidence="1">
    <location>
        <begin position="170"/>
        <end position="288"/>
    </location>
</feature>
<keyword evidence="4" id="KW-1185">Reference proteome</keyword>
<evidence type="ECO:0008006" key="5">
    <source>
        <dbReference type="Google" id="ProtNLM"/>
    </source>
</evidence>
<dbReference type="Pfam" id="PF00561">
    <property type="entry name" value="Abhydrolase_1"/>
    <property type="match status" value="1"/>
</dbReference>
<dbReference type="Pfam" id="PF08386">
    <property type="entry name" value="Abhydrolase_4"/>
    <property type="match status" value="1"/>
</dbReference>
<gene>
    <name evidence="3" type="ORF">QBZ16_003061</name>
</gene>
<name>A0AAD9IMI1_PROWI</name>
<proteinExistence type="predicted"/>
<evidence type="ECO:0000313" key="4">
    <source>
        <dbReference type="Proteomes" id="UP001255856"/>
    </source>
</evidence>
<comment type="caution">
    <text evidence="3">The sequence shown here is derived from an EMBL/GenBank/DDBJ whole genome shotgun (WGS) entry which is preliminary data.</text>
</comment>
<organism evidence="3 4">
    <name type="scientific">Prototheca wickerhamii</name>
    <dbReference type="NCBI Taxonomy" id="3111"/>
    <lineage>
        <taxon>Eukaryota</taxon>
        <taxon>Viridiplantae</taxon>
        <taxon>Chlorophyta</taxon>
        <taxon>core chlorophytes</taxon>
        <taxon>Trebouxiophyceae</taxon>
        <taxon>Chlorellales</taxon>
        <taxon>Chlorellaceae</taxon>
        <taxon>Prototheca</taxon>
    </lineage>
</organism>
<dbReference type="EMBL" id="JASFZW010000003">
    <property type="protein sequence ID" value="KAK2079370.1"/>
    <property type="molecule type" value="Genomic_DNA"/>
</dbReference>
<dbReference type="PANTHER" id="PTHR43433">
    <property type="entry name" value="HYDROLASE, ALPHA/BETA FOLD FAMILY PROTEIN"/>
    <property type="match status" value="1"/>
</dbReference>
<dbReference type="Proteomes" id="UP001255856">
    <property type="component" value="Unassembled WGS sequence"/>
</dbReference>
<dbReference type="PANTHER" id="PTHR43433:SF5">
    <property type="entry name" value="AB HYDROLASE-1 DOMAIN-CONTAINING PROTEIN"/>
    <property type="match status" value="1"/>
</dbReference>